<evidence type="ECO:0000256" key="3">
    <source>
        <dbReference type="ARBA" id="ARBA00022679"/>
    </source>
</evidence>
<sequence length="378" mass="39051">MSARGARVLVTVFPAASHLYPVVPTAWALRAAGHEVRLAVPPSFVPVALRTGLPVVRVGRDADLGAAWRGFSPGAGAAERTARTMAMFEGAAEAVVRDTAALAGRWADLVVFDPRGYAGPLAAALGGRPAVRFLYGVDHTHERRALEWPLLEPLWRRWGAGAPEPAGSLTVDPCPAALRGGAPAGSLPVRYVPFNGASRVAAAPRTRTPRVCVTWGVSSGAAAGHLEPLRRTLAALAPLRCETVVLVAREQRELLGEVPYGVRVLESVPLHTVLPGCALVVHQGGAGTTLTAAACGVPQLVVPDKGDQIVHADRVAAAGLGRRVPASASVRELRAAVSEVLADGGVRARAAEAARENGERPGPARAAAALAALADRGP</sequence>
<evidence type="ECO:0000256" key="4">
    <source>
        <dbReference type="SAM" id="MobiDB-lite"/>
    </source>
</evidence>
<name>A0ABN0VG07_9ACTN</name>
<dbReference type="Pfam" id="PF21036">
    <property type="entry name" value="EryCIII-like_N"/>
    <property type="match status" value="1"/>
</dbReference>
<dbReference type="Gene3D" id="3.40.50.2000">
    <property type="entry name" value="Glycogen Phosphorylase B"/>
    <property type="match status" value="2"/>
</dbReference>
<dbReference type="Pfam" id="PF06722">
    <property type="entry name" value="EryCIII-like_C"/>
    <property type="match status" value="1"/>
</dbReference>
<comment type="caution">
    <text evidence="7">The sequence shown here is derived from an EMBL/GenBank/DDBJ whole genome shotgun (WGS) entry which is preliminary data.</text>
</comment>
<dbReference type="InterPro" id="IPR050426">
    <property type="entry name" value="Glycosyltransferase_28"/>
</dbReference>
<evidence type="ECO:0000256" key="2">
    <source>
        <dbReference type="ARBA" id="ARBA00022676"/>
    </source>
</evidence>
<keyword evidence="8" id="KW-1185">Reference proteome</keyword>
<dbReference type="InterPro" id="IPR048284">
    <property type="entry name" value="EryCIII-like_N"/>
</dbReference>
<evidence type="ECO:0000313" key="8">
    <source>
        <dbReference type="Proteomes" id="UP001501867"/>
    </source>
</evidence>
<keyword evidence="2" id="KW-0328">Glycosyltransferase</keyword>
<keyword evidence="3" id="KW-0808">Transferase</keyword>
<protein>
    <submittedName>
        <fullName evidence="7">DUF1205 domain-containing protein</fullName>
    </submittedName>
</protein>
<dbReference type="SUPFAM" id="SSF53756">
    <property type="entry name" value="UDP-Glycosyltransferase/glycogen phosphorylase"/>
    <property type="match status" value="1"/>
</dbReference>
<dbReference type="CDD" id="cd03784">
    <property type="entry name" value="GT1_Gtf-like"/>
    <property type="match status" value="1"/>
</dbReference>
<evidence type="ECO:0000259" key="6">
    <source>
        <dbReference type="Pfam" id="PF21036"/>
    </source>
</evidence>
<dbReference type="PANTHER" id="PTHR48050">
    <property type="entry name" value="STEROL 3-BETA-GLUCOSYLTRANSFERASE"/>
    <property type="match status" value="1"/>
</dbReference>
<feature type="region of interest" description="Disordered" evidence="4">
    <location>
        <begin position="353"/>
        <end position="378"/>
    </location>
</feature>
<gene>
    <name evidence="7" type="ORF">GCM10010302_39890</name>
</gene>
<dbReference type="PANTHER" id="PTHR48050:SF13">
    <property type="entry name" value="STEROL 3-BETA-GLUCOSYLTRANSFERASE UGT80A2"/>
    <property type="match status" value="1"/>
</dbReference>
<proteinExistence type="inferred from homology"/>
<comment type="similarity">
    <text evidence="1">Belongs to the glycosyltransferase 28 family.</text>
</comment>
<dbReference type="InterPro" id="IPR002213">
    <property type="entry name" value="UDP_glucos_trans"/>
</dbReference>
<dbReference type="RefSeq" id="WP_344161063.1">
    <property type="nucleotide sequence ID" value="NZ_BAAABV010000018.1"/>
</dbReference>
<reference evidence="7 8" key="1">
    <citation type="journal article" date="2019" name="Int. J. Syst. Evol. Microbiol.">
        <title>The Global Catalogue of Microorganisms (GCM) 10K type strain sequencing project: providing services to taxonomists for standard genome sequencing and annotation.</title>
        <authorList>
            <consortium name="The Broad Institute Genomics Platform"/>
            <consortium name="The Broad Institute Genome Sequencing Center for Infectious Disease"/>
            <person name="Wu L."/>
            <person name="Ma J."/>
        </authorList>
    </citation>
    <scope>NUCLEOTIDE SEQUENCE [LARGE SCALE GENOMIC DNA]</scope>
    <source>
        <strain evidence="7 8">JCM 4505</strain>
    </source>
</reference>
<organism evidence="7 8">
    <name type="scientific">Streptomyces polychromogenes</name>
    <dbReference type="NCBI Taxonomy" id="67342"/>
    <lineage>
        <taxon>Bacteria</taxon>
        <taxon>Bacillati</taxon>
        <taxon>Actinomycetota</taxon>
        <taxon>Actinomycetes</taxon>
        <taxon>Kitasatosporales</taxon>
        <taxon>Streptomycetaceae</taxon>
        <taxon>Streptomyces</taxon>
    </lineage>
</organism>
<feature type="domain" description="Erythromycin biosynthesis protein CIII-like N-terminal" evidence="6">
    <location>
        <begin position="27"/>
        <end position="216"/>
    </location>
</feature>
<feature type="domain" description="Erythromycin biosynthesis protein CIII-like C-terminal" evidence="5">
    <location>
        <begin position="231"/>
        <end position="373"/>
    </location>
</feature>
<evidence type="ECO:0000313" key="7">
    <source>
        <dbReference type="EMBL" id="GAA0297267.1"/>
    </source>
</evidence>
<feature type="compositionally biased region" description="Low complexity" evidence="4">
    <location>
        <begin position="360"/>
        <end position="378"/>
    </location>
</feature>
<evidence type="ECO:0000256" key="1">
    <source>
        <dbReference type="ARBA" id="ARBA00006962"/>
    </source>
</evidence>
<evidence type="ECO:0000259" key="5">
    <source>
        <dbReference type="Pfam" id="PF06722"/>
    </source>
</evidence>
<accession>A0ABN0VG07</accession>
<dbReference type="InterPro" id="IPR010610">
    <property type="entry name" value="EryCIII-like_C"/>
</dbReference>
<dbReference type="EMBL" id="BAAABV010000018">
    <property type="protein sequence ID" value="GAA0297267.1"/>
    <property type="molecule type" value="Genomic_DNA"/>
</dbReference>
<dbReference type="Proteomes" id="UP001501867">
    <property type="component" value="Unassembled WGS sequence"/>
</dbReference>